<gene>
    <name evidence="2" type="ORF">V6N12_002822</name>
</gene>
<name>A0ABR2EBM9_9ROSI</name>
<proteinExistence type="predicted"/>
<feature type="region of interest" description="Disordered" evidence="1">
    <location>
        <begin position="96"/>
        <end position="173"/>
    </location>
</feature>
<feature type="compositionally biased region" description="Basic and acidic residues" evidence="1">
    <location>
        <begin position="96"/>
        <end position="111"/>
    </location>
</feature>
<organism evidence="2 3">
    <name type="scientific">Hibiscus sabdariffa</name>
    <name type="common">roselle</name>
    <dbReference type="NCBI Taxonomy" id="183260"/>
    <lineage>
        <taxon>Eukaryota</taxon>
        <taxon>Viridiplantae</taxon>
        <taxon>Streptophyta</taxon>
        <taxon>Embryophyta</taxon>
        <taxon>Tracheophyta</taxon>
        <taxon>Spermatophyta</taxon>
        <taxon>Magnoliopsida</taxon>
        <taxon>eudicotyledons</taxon>
        <taxon>Gunneridae</taxon>
        <taxon>Pentapetalae</taxon>
        <taxon>rosids</taxon>
        <taxon>malvids</taxon>
        <taxon>Malvales</taxon>
        <taxon>Malvaceae</taxon>
        <taxon>Malvoideae</taxon>
        <taxon>Hibiscus</taxon>
    </lineage>
</organism>
<dbReference type="EMBL" id="JBBPBM010000017">
    <property type="protein sequence ID" value="KAK8556420.1"/>
    <property type="molecule type" value="Genomic_DNA"/>
</dbReference>
<protein>
    <submittedName>
        <fullName evidence="2">Uncharacterized protein</fullName>
    </submittedName>
</protein>
<dbReference type="Proteomes" id="UP001472677">
    <property type="component" value="Unassembled WGS sequence"/>
</dbReference>
<sequence>MVNEAVVGNAVNDEGLNKVGADNVVDDEVIKEVSTCHGADINVELPDIEDLGHATDEDEVQVGEKETSQDSAYFLVNVEVASDLDDEVEGIRVNLRVERHENSTDVSKGEDNNDDECEGQPNVGHDLVEEDEDVPELEGKLRDHESDYIKSDDPKEYGESDDDSSDQICGAYG</sequence>
<evidence type="ECO:0000313" key="2">
    <source>
        <dbReference type="EMBL" id="KAK8556420.1"/>
    </source>
</evidence>
<comment type="caution">
    <text evidence="2">The sequence shown here is derived from an EMBL/GenBank/DDBJ whole genome shotgun (WGS) entry which is preliminary data.</text>
</comment>
<accession>A0ABR2EBM9</accession>
<feature type="compositionally biased region" description="Basic and acidic residues" evidence="1">
    <location>
        <begin position="137"/>
        <end position="158"/>
    </location>
</feature>
<evidence type="ECO:0000256" key="1">
    <source>
        <dbReference type="SAM" id="MobiDB-lite"/>
    </source>
</evidence>
<reference evidence="2 3" key="1">
    <citation type="journal article" date="2024" name="G3 (Bethesda)">
        <title>Genome assembly of Hibiscus sabdariffa L. provides insights into metabolisms of medicinal natural products.</title>
        <authorList>
            <person name="Kim T."/>
        </authorList>
    </citation>
    <scope>NUCLEOTIDE SEQUENCE [LARGE SCALE GENOMIC DNA]</scope>
    <source>
        <strain evidence="2">TK-2024</strain>
        <tissue evidence="2">Old leaves</tissue>
    </source>
</reference>
<keyword evidence="3" id="KW-1185">Reference proteome</keyword>
<evidence type="ECO:0000313" key="3">
    <source>
        <dbReference type="Proteomes" id="UP001472677"/>
    </source>
</evidence>